<dbReference type="SMART" id="SM00347">
    <property type="entry name" value="HTH_MARR"/>
    <property type="match status" value="1"/>
</dbReference>
<dbReference type="GO" id="GO:0006950">
    <property type="term" value="P:response to stress"/>
    <property type="evidence" value="ECO:0007669"/>
    <property type="project" value="TreeGrafter"/>
</dbReference>
<dbReference type="PROSITE" id="PS50995">
    <property type="entry name" value="HTH_MARR_2"/>
    <property type="match status" value="1"/>
</dbReference>
<dbReference type="InterPro" id="IPR000835">
    <property type="entry name" value="HTH_MarR-typ"/>
</dbReference>
<proteinExistence type="predicted"/>
<reference evidence="2 3" key="1">
    <citation type="submission" date="2014-07" db="EMBL/GenBank/DDBJ databases">
        <title>Genome Sequencing of Dermacoccus nishinomiyaensis.</title>
        <authorList>
            <person name="Hong K.W."/>
            <person name="Chan K.G."/>
        </authorList>
    </citation>
    <scope>NUCLEOTIDE SEQUENCE [LARGE SCALE GENOMIC DNA]</scope>
    <source>
        <strain evidence="2 3">M25</strain>
    </source>
</reference>
<dbReference type="PRINTS" id="PR00598">
    <property type="entry name" value="HTHMARR"/>
</dbReference>
<evidence type="ECO:0000313" key="2">
    <source>
        <dbReference type="EMBL" id="AIF39878.1"/>
    </source>
</evidence>
<dbReference type="PANTHER" id="PTHR33164">
    <property type="entry name" value="TRANSCRIPTIONAL REGULATOR, MARR FAMILY"/>
    <property type="match status" value="1"/>
</dbReference>
<dbReference type="Pfam" id="PF01047">
    <property type="entry name" value="MarR"/>
    <property type="match status" value="1"/>
</dbReference>
<dbReference type="InterPro" id="IPR039422">
    <property type="entry name" value="MarR/SlyA-like"/>
</dbReference>
<accession>A0A075JIX8</accession>
<feature type="domain" description="HTH marR-type" evidence="1">
    <location>
        <begin position="27"/>
        <end position="160"/>
    </location>
</feature>
<dbReference type="EMBL" id="CP008889">
    <property type="protein sequence ID" value="AIF39878.1"/>
    <property type="molecule type" value="Genomic_DNA"/>
</dbReference>
<dbReference type="GeneID" id="41839928"/>
<dbReference type="KEGG" id="dni:HX89_01530"/>
<dbReference type="GO" id="GO:0003700">
    <property type="term" value="F:DNA-binding transcription factor activity"/>
    <property type="evidence" value="ECO:0007669"/>
    <property type="project" value="InterPro"/>
</dbReference>
<dbReference type="SUPFAM" id="SSF46785">
    <property type="entry name" value="Winged helix' DNA-binding domain"/>
    <property type="match status" value="1"/>
</dbReference>
<organism evidence="2 3">
    <name type="scientific">Dermacoccus nishinomiyaensis</name>
    <dbReference type="NCBI Taxonomy" id="1274"/>
    <lineage>
        <taxon>Bacteria</taxon>
        <taxon>Bacillati</taxon>
        <taxon>Actinomycetota</taxon>
        <taxon>Actinomycetes</taxon>
        <taxon>Micrococcales</taxon>
        <taxon>Dermacoccaceae</taxon>
        <taxon>Dermacoccus</taxon>
    </lineage>
</organism>
<dbReference type="InterPro" id="IPR036388">
    <property type="entry name" value="WH-like_DNA-bd_sf"/>
</dbReference>
<dbReference type="OrthoDB" id="3237509at2"/>
<sequence length="171" mass="18552">MPSHHTLLETETLASSKLADAKIDVAAMHAVSSIHRAANASRNHMTNTVLRPHELSWTGFVVLWSVWIYGEPETREVAESAGISKATLSGVVKTLSARGWLKRTQSSSDKRFAHLSLTPAGMTLMEELFPQFNSGEQQLVADLTPDELTVLTKALRKVVTTAEGLGADTSV</sequence>
<evidence type="ECO:0000313" key="3">
    <source>
        <dbReference type="Proteomes" id="UP000027986"/>
    </source>
</evidence>
<evidence type="ECO:0000259" key="1">
    <source>
        <dbReference type="PROSITE" id="PS50995"/>
    </source>
</evidence>
<dbReference type="RefSeq" id="WP_038566497.1">
    <property type="nucleotide sequence ID" value="NZ_CP008889.1"/>
</dbReference>
<protein>
    <submittedName>
        <fullName evidence="2">Transcriptional regulator</fullName>
    </submittedName>
</protein>
<name>A0A075JIX8_9MICO</name>
<dbReference type="eggNOG" id="COG1846">
    <property type="taxonomic scope" value="Bacteria"/>
</dbReference>
<dbReference type="PANTHER" id="PTHR33164:SF89">
    <property type="entry name" value="MARR FAMILY REGULATORY PROTEIN"/>
    <property type="match status" value="1"/>
</dbReference>
<dbReference type="InterPro" id="IPR036390">
    <property type="entry name" value="WH_DNA-bd_sf"/>
</dbReference>
<gene>
    <name evidence="2" type="ORF">HX89_01530</name>
</gene>
<dbReference type="Proteomes" id="UP000027986">
    <property type="component" value="Chromosome"/>
</dbReference>
<dbReference type="Gene3D" id="1.10.10.10">
    <property type="entry name" value="Winged helix-like DNA-binding domain superfamily/Winged helix DNA-binding domain"/>
    <property type="match status" value="1"/>
</dbReference>
<dbReference type="AlphaFoldDB" id="A0A075JIX8"/>
<dbReference type="HOGENOM" id="CLU_083287_27_1_11"/>
<keyword evidence="3" id="KW-1185">Reference proteome</keyword>